<evidence type="ECO:0000256" key="1">
    <source>
        <dbReference type="SAM" id="Phobius"/>
    </source>
</evidence>
<gene>
    <name evidence="2" type="ORF">RGE70_09570</name>
</gene>
<dbReference type="RefSeq" id="WP_310471235.1">
    <property type="nucleotide sequence ID" value="NZ_CP136522.1"/>
</dbReference>
<protein>
    <submittedName>
        <fullName evidence="2">Uncharacterized protein</fullName>
    </submittedName>
</protein>
<dbReference type="EMBL" id="CP136522">
    <property type="protein sequence ID" value="WOT03610.1"/>
    <property type="molecule type" value="Genomic_DNA"/>
</dbReference>
<sequence length="138" mass="15605">MADITTKSVLSTRVVINWLKLIVIFPCILFTAILITAFDYYGMEFAILAMCLLSVLWFYRITYSGSDEAEGLSVKVKVQVNVFGVKFITIKVNGTKQVNNIILKSNNFYFLNDKYRLSVKLIPLKKGGFSSNCKVNVL</sequence>
<organism evidence="2 3">
    <name type="scientific">Shewanella youngdeokensis</name>
    <dbReference type="NCBI Taxonomy" id="2999068"/>
    <lineage>
        <taxon>Bacteria</taxon>
        <taxon>Pseudomonadati</taxon>
        <taxon>Pseudomonadota</taxon>
        <taxon>Gammaproteobacteria</taxon>
        <taxon>Alteromonadales</taxon>
        <taxon>Shewanellaceae</taxon>
        <taxon>Shewanella</taxon>
    </lineage>
</organism>
<evidence type="ECO:0000313" key="2">
    <source>
        <dbReference type="EMBL" id="WOT03610.1"/>
    </source>
</evidence>
<evidence type="ECO:0000313" key="3">
    <source>
        <dbReference type="Proteomes" id="UP001529491"/>
    </source>
</evidence>
<feature type="transmembrane region" description="Helical" evidence="1">
    <location>
        <begin position="14"/>
        <end position="35"/>
    </location>
</feature>
<keyword evidence="3" id="KW-1185">Reference proteome</keyword>
<keyword evidence="1" id="KW-0472">Membrane</keyword>
<feature type="transmembrane region" description="Helical" evidence="1">
    <location>
        <begin position="41"/>
        <end position="59"/>
    </location>
</feature>
<dbReference type="Proteomes" id="UP001529491">
    <property type="component" value="Chromosome"/>
</dbReference>
<name>A0ABZ0JVY1_9GAMM</name>
<proteinExistence type="predicted"/>
<keyword evidence="1" id="KW-0812">Transmembrane</keyword>
<reference evidence="2 3" key="1">
    <citation type="submission" date="2023-10" db="EMBL/GenBank/DDBJ databases">
        <title>Complete genome sequence of Shewanella sp. DAU334.</title>
        <authorList>
            <person name="Lee Y.-S."/>
            <person name="Jeong H.-R."/>
            <person name="Hwang E.-J."/>
            <person name="Choi Y.-L."/>
            <person name="Kim G.-D."/>
        </authorList>
    </citation>
    <scope>NUCLEOTIDE SEQUENCE [LARGE SCALE GENOMIC DNA]</scope>
    <source>
        <strain evidence="2 3">DAU334</strain>
    </source>
</reference>
<accession>A0ABZ0JVY1</accession>
<keyword evidence="1" id="KW-1133">Transmembrane helix</keyword>